<proteinExistence type="inferred from homology"/>
<feature type="region of interest" description="Disordered" evidence="3">
    <location>
        <begin position="1948"/>
        <end position="2024"/>
    </location>
</feature>
<feature type="compositionally biased region" description="Polar residues" evidence="3">
    <location>
        <begin position="852"/>
        <end position="865"/>
    </location>
</feature>
<feature type="domain" description="Beta/gamma crystallin 'Greek key'" evidence="4">
    <location>
        <begin position="2624"/>
        <end position="2668"/>
    </location>
</feature>
<feature type="compositionally biased region" description="Basic and acidic residues" evidence="3">
    <location>
        <begin position="1135"/>
        <end position="1152"/>
    </location>
</feature>
<feature type="domain" description="Beta/gamma crystallin 'Greek key'" evidence="4">
    <location>
        <begin position="2534"/>
        <end position="2576"/>
    </location>
</feature>
<dbReference type="Gene3D" id="2.80.10.50">
    <property type="match status" value="1"/>
</dbReference>
<feature type="compositionally biased region" description="Basic residues" evidence="3">
    <location>
        <begin position="72"/>
        <end position="88"/>
    </location>
</feature>
<feature type="region of interest" description="Disordered" evidence="3">
    <location>
        <begin position="529"/>
        <end position="550"/>
    </location>
</feature>
<dbReference type="EMBL" id="JAFHDT010000010">
    <property type="protein sequence ID" value="KAI7804449.1"/>
    <property type="molecule type" value="Genomic_DNA"/>
</dbReference>
<feature type="compositionally biased region" description="Polar residues" evidence="3">
    <location>
        <begin position="1095"/>
        <end position="1105"/>
    </location>
</feature>
<feature type="compositionally biased region" description="Basic and acidic residues" evidence="3">
    <location>
        <begin position="1422"/>
        <end position="1444"/>
    </location>
</feature>
<feature type="compositionally biased region" description="Polar residues" evidence="3">
    <location>
        <begin position="1158"/>
        <end position="1187"/>
    </location>
</feature>
<feature type="compositionally biased region" description="Polar residues" evidence="3">
    <location>
        <begin position="445"/>
        <end position="462"/>
    </location>
</feature>
<dbReference type="InterPro" id="IPR000772">
    <property type="entry name" value="Ricin_B_lectin"/>
</dbReference>
<feature type="compositionally biased region" description="Basic and acidic residues" evidence="3">
    <location>
        <begin position="1968"/>
        <end position="1986"/>
    </location>
</feature>
<feature type="compositionally biased region" description="Polar residues" evidence="3">
    <location>
        <begin position="1495"/>
        <end position="1514"/>
    </location>
</feature>
<feature type="compositionally biased region" description="Basic and acidic residues" evidence="3">
    <location>
        <begin position="1381"/>
        <end position="1398"/>
    </location>
</feature>
<feature type="compositionally biased region" description="Basic and acidic residues" evidence="3">
    <location>
        <begin position="1083"/>
        <end position="1094"/>
    </location>
</feature>
<feature type="compositionally biased region" description="Low complexity" evidence="3">
    <location>
        <begin position="866"/>
        <end position="875"/>
    </location>
</feature>
<evidence type="ECO:0000313" key="6">
    <source>
        <dbReference type="Proteomes" id="UP001059041"/>
    </source>
</evidence>
<feature type="region of interest" description="Disordered" evidence="3">
    <location>
        <begin position="350"/>
        <end position="407"/>
    </location>
</feature>
<feature type="compositionally biased region" description="Basic and acidic residues" evidence="3">
    <location>
        <begin position="19"/>
        <end position="39"/>
    </location>
</feature>
<feature type="compositionally biased region" description="Low complexity" evidence="3">
    <location>
        <begin position="2157"/>
        <end position="2169"/>
    </location>
</feature>
<dbReference type="GO" id="GO:0007601">
    <property type="term" value="P:visual perception"/>
    <property type="evidence" value="ECO:0007669"/>
    <property type="project" value="TreeGrafter"/>
</dbReference>
<feature type="compositionally biased region" description="Polar residues" evidence="3">
    <location>
        <begin position="1541"/>
        <end position="1552"/>
    </location>
</feature>
<accession>A0A9W7TWK1</accession>
<dbReference type="Pfam" id="PF00030">
    <property type="entry name" value="Crystall"/>
    <property type="match status" value="6"/>
</dbReference>
<feature type="domain" description="Beta/gamma crystallin 'Greek key'" evidence="4">
    <location>
        <begin position="2715"/>
        <end position="2756"/>
    </location>
</feature>
<dbReference type="SUPFAM" id="SSF50370">
    <property type="entry name" value="Ricin B-like lectins"/>
    <property type="match status" value="1"/>
</dbReference>
<dbReference type="PANTHER" id="PTHR11818">
    <property type="entry name" value="BETA/GAMMA CRYSTALLIN"/>
    <property type="match status" value="1"/>
</dbReference>
<feature type="domain" description="Beta/gamma crystallin 'Greek key'" evidence="4">
    <location>
        <begin position="2183"/>
        <end position="2222"/>
    </location>
</feature>
<feature type="region of interest" description="Disordered" evidence="3">
    <location>
        <begin position="745"/>
        <end position="1615"/>
    </location>
</feature>
<evidence type="ECO:0000259" key="4">
    <source>
        <dbReference type="PROSITE" id="PS50915"/>
    </source>
</evidence>
<feature type="compositionally biased region" description="Basic and acidic residues" evidence="3">
    <location>
        <begin position="1993"/>
        <end position="2015"/>
    </location>
</feature>
<feature type="compositionally biased region" description="Basic and acidic residues" evidence="3">
    <location>
        <begin position="1217"/>
        <end position="1234"/>
    </location>
</feature>
<feature type="region of interest" description="Disordered" evidence="3">
    <location>
        <begin position="423"/>
        <end position="496"/>
    </location>
</feature>
<protein>
    <submittedName>
        <fullName evidence="5">Absent in melanoma 1 protein</fullName>
    </submittedName>
</protein>
<dbReference type="Proteomes" id="UP001059041">
    <property type="component" value="Linkage Group LG10"/>
</dbReference>
<dbReference type="Pfam" id="PF00652">
    <property type="entry name" value="Ricin_B_lectin"/>
    <property type="match status" value="1"/>
</dbReference>
<dbReference type="SMART" id="SM00458">
    <property type="entry name" value="RICIN"/>
    <property type="match status" value="1"/>
</dbReference>
<dbReference type="InterPro" id="IPR050252">
    <property type="entry name" value="Beta/Gamma-Crystallin"/>
</dbReference>
<dbReference type="GO" id="GO:0002088">
    <property type="term" value="P:lens development in camera-type eye"/>
    <property type="evidence" value="ECO:0007669"/>
    <property type="project" value="TreeGrafter"/>
</dbReference>
<evidence type="ECO:0000256" key="1">
    <source>
        <dbReference type="ARBA" id="ARBA00009646"/>
    </source>
</evidence>
<feature type="region of interest" description="Disordered" evidence="3">
    <location>
        <begin position="19"/>
        <end position="95"/>
    </location>
</feature>
<feature type="compositionally biased region" description="Polar residues" evidence="3">
    <location>
        <begin position="599"/>
        <end position="608"/>
    </location>
</feature>
<sequence>MSVSKGFKIKKLFRKSKSFDKECRDADRSDRPEDQRESFRYASTTLPSSPELRSPGDAPFYPDSLPTSPTEKKKKIRFPSLRSRKKSKEKGETFLNSTGDLDSVYSLSFDQMSIQTEDCFMTDTCPTPVRSRTNSTISLDLASLPDSSFPTRKQRKSSEEKTGILNRIFGGLSRRRKSRSTLDDKDENVSSQTSSPIKSTALDEPRPSVVQNREFENSVFWPEQRRSPSTCSVASIVADGGDIPFADSGSSGRGSVREVEVVKVSRVEAFSDVKTDHLVTEAGKKLQVYLEETSCDITDTALKRCAEDATPDTPKSCAVSGTEIKKTVLKPSIRGSGNYTALVGVTLGSHSRGSLSSDSLAEEEYSDIMGKKNSGRRKSRKLTSSNNEVTPAITTSPEAQERHYPPPSPGQVHIAVWAETHLTEEESESSITDSLSPVELAQASPAESHSATGRAAVNTSGPFQAPESPATVTVRTFEKSKPEAPQSDIRENVVSNDPIAESYEEKCRSLILSESETVFAKKVYVSPQSSLDGEGAEFESRSETDLDVTPHTQQFKVEILPNPKILNVKQSPKQTHEPVREEAVSMLKEPLEKDVESPTVPSTENTEATDIKEESDSLKMPSLKGPLNTLSSQTTSSKPSRSMDRQGSVPHGGNKVKGPPPQVVPKTKSVMSRIKNISEANKEVSTVGRVSQKQTDQKEVKSPTAKEQSVSFNKSVDINIRVQKKTAPPVLEKPKKVVEVVTVYSLSPKSEGQISPKLKVSPEGGSISPKQKISPTRSVEEKDVADGSVTPKTHSPTKEQVKLSNLKRERRLKSSTSEDKVDKSPSPPPSTRNVGPAKLNIEFRASKDIQKSKTQPSAASERSPTSKSSFNFSKSKSIETKVKSSDAVSKTTTRDKTEAADFSVEKQKPANETQLSGPKSPRKFKTDVSSSGRKSPRATQPGFFKQISSAEVTHGESESRQPSSPPPPPPTKSEKNESSPFPGPVGDGKPSTGVRSPSSEPKLKSPVKEVVDTLSPTKTKPRRDFRKAEQTITSEPKIDKNKNLSISPKASLKSESGELENTKKQPKATAEMKTEVTLQVAPMKDDLQSLKPQKESNAQASSNPDAQVVDKSEKETNLFITPKASLKSEIGALEKTQKQPKEPSETKIEKSSAAETKVTLQVSPLENDLQSVKQLKESNPQVSSNRDTQAEDKSETRINLSITPKASPESESGALENTDKQPKSTPESKVEKSSTAETKVTLQVSPLENDLQSVKQQTESDLQASSNPDAQVVDKSEKETNLSITPKASLKSESNALGKTQKQPKEPSKTKIEKSSAAETKVISQGSPLENDLQSVKQLKESNPQVSSNRDTQAEDKSETRIILSITPKASPESESGALENTDKQPKSTPESKDEKSSTAETKVTLQVSPLENDLQSVKQQTESDLRVSSKPDAQVVDKSEKETNLPITPKASLKSESNALGKTQKQPKAPSKTKIEKSSAAETKVTLQVAPINNDLQSIKPQTESDPQVSSNPDAHAEYKSDKISNLSITPKASLKSENETYTLENTQKQPKATAENKGETSGAAETKVMSQVSPLENNLQPIKQQSGDYSCPDSQVPPNPDAQVVPDVQSGLVKNKSLVEKSKVESEKEKEKCTLAKKKTGHYTAGDLSTQVSEQSRFFQEKTLAVISENSSETIQKIETKEHNVENVVNSDLKKLTKAATTKIETTSNKEVQSKEESVQQTVSKTQSNLETTVQLADSSKTLNPECVEQNEMNKLPVAAITNPIAVSKPEPRGDKTSEQKPPPLKLPEEQSSKLDKKTEVQIKNVESNLKVKNTMKNTDKMPLVHSQILKPPADQSLQQFTSQNLPFDPKNLSKNNHAPSSWLDVDQSFEKKKVERRMDCSASDDNLLDTSDNFEAFIRNIKEHCSPFTLPPRKHGQNKMPSPPFAMPAIKEDHFEKVFDPEQFQFGTRKTAGPKDPSPAMIIKKKNDEAKNNPPSRRTEDMLLYKSLSSRREQDTTEKVVAEEKSDGENKNNTEGSGKVSSRLERMSIISNLRNVSRTPTQTVSGEKDIPLSQAVTTPKEGIGNMPAQGNTEIENGGSAKSPSTLPPIPSFSEVKLPDFLEKYLNKGKASQQKPDTSSLPALDVSATSNAFNANMGLQGMAGLTSPSNSTQQLPLHTPTSLSPTPVRTPSVRGFHKRPGKIVIYQQAQFGGEAYEIFRDIEDATSMELSPVISLKVVRGCWLLYEKPGFQGRSIALEEGPTELVNEWVESEPSGEVGPNGLPLPTTPMVIGSIRLALRDYNIPKVDLFTEPNGMGRMSSFCDDMIEICSYGIPQSTGSIKVHSGVWLLFSDPGFQGLLAVLEEGVYLCPEDWGFPTPFVGSLRPLKMGQIKVENPNEMKAVLYEKPMFQGECIEIERDIYSFDEIEEHEKSEEEESPDGTSEMKRKSFGSVGSLKILGGLWVGYSAAGFEGHQYLLEEGEYADFTDWGGLEDGLFSIRPVLADFMTPHMRMFSERDFSGRGLNLDLLEPVVNMEGTDFGIKTQSMEVLSGVWIAFENAQFSGEQYILEKGLYASPVDWGAHNCRLLSLQPVVLDRAEDLSRYKVQLFSEPGFQGEVLVLEESVAFLPDDFHPMSCKVLAGSWVVFDGPQFTDNMYVLEEGEYPNPEALGLVNSNCRISSVHTVGHEFSVPSITLFCKSNFRGRKIIFTDGALNLPLAGFDGRVSSMLVNGGIWVLYEYSNFRGRQVLLHPSEIGDWQKFRGWNRIGSLRPLLQKRVYLRVRSAETGCLMSLSGPLDDIKLVRVQVLEESGGPEQIWVYENGLLRSKLVEDCCVETSGGVVMAGCRLNISPEPGKDNHFWSITGDGIIRNNFKPDLVLEVKGGQQYDKNQVILNTFDEQKPNQRWTVEIL</sequence>
<feature type="compositionally biased region" description="Polar residues" evidence="3">
    <location>
        <begin position="1399"/>
        <end position="1421"/>
    </location>
</feature>
<comment type="caution">
    <text evidence="5">The sequence shown here is derived from an EMBL/GenBank/DDBJ whole genome shotgun (WGS) entry which is preliminary data.</text>
</comment>
<feature type="compositionally biased region" description="Polar residues" evidence="3">
    <location>
        <begin position="1235"/>
        <end position="1269"/>
    </location>
</feature>
<feature type="compositionally biased region" description="Basic and acidic residues" evidence="3">
    <location>
        <begin position="1789"/>
        <end position="1800"/>
    </location>
</feature>
<feature type="compositionally biased region" description="Polar residues" evidence="3">
    <location>
        <begin position="1455"/>
        <end position="1467"/>
    </location>
</feature>
<dbReference type="InterPro" id="IPR011024">
    <property type="entry name" value="G_crystallin-like"/>
</dbReference>
<dbReference type="SUPFAM" id="SSF49695">
    <property type="entry name" value="gamma-Crystallin-like"/>
    <property type="match status" value="3"/>
</dbReference>
<reference evidence="5" key="1">
    <citation type="submission" date="2021-02" db="EMBL/GenBank/DDBJ databases">
        <title>Comparative genomics reveals that relaxation of natural selection precedes convergent phenotypic evolution of cavefish.</title>
        <authorList>
            <person name="Peng Z."/>
        </authorList>
    </citation>
    <scope>NUCLEOTIDE SEQUENCE</scope>
    <source>
        <tissue evidence="5">Muscle</tissue>
    </source>
</reference>
<feature type="compositionally biased region" description="Polar residues" evidence="3">
    <location>
        <begin position="189"/>
        <end position="198"/>
    </location>
</feature>
<keyword evidence="6" id="KW-1185">Reference proteome</keyword>
<dbReference type="GO" id="GO:0005212">
    <property type="term" value="F:structural constituent of eye lens"/>
    <property type="evidence" value="ECO:0007669"/>
    <property type="project" value="TreeGrafter"/>
</dbReference>
<feature type="compositionally biased region" description="Basic and acidic residues" evidence="3">
    <location>
        <begin position="1772"/>
        <end position="1781"/>
    </location>
</feature>
<feature type="region of interest" description="Disordered" evidence="3">
    <location>
        <begin position="2141"/>
        <end position="2177"/>
    </location>
</feature>
<feature type="region of interest" description="Disordered" evidence="3">
    <location>
        <begin position="143"/>
        <end position="210"/>
    </location>
</feature>
<dbReference type="PANTHER" id="PTHR11818:SF2">
    <property type="entry name" value="BETA_GAMMA CRYSTALLIN DOMAIN-CONTAINING PROTEIN 1"/>
    <property type="match status" value="1"/>
</dbReference>
<feature type="compositionally biased region" description="Polar residues" evidence="3">
    <location>
        <begin position="1281"/>
        <end position="1301"/>
    </location>
</feature>
<feature type="domain" description="Beta/gamma crystallin 'Greek key'" evidence="4">
    <location>
        <begin position="2223"/>
        <end position="2281"/>
    </location>
</feature>
<feature type="compositionally biased region" description="Basic and acidic residues" evidence="3">
    <location>
        <begin position="1001"/>
        <end position="1011"/>
    </location>
</feature>
<organism evidence="5 6">
    <name type="scientific">Triplophysa rosa</name>
    <name type="common">Cave loach</name>
    <dbReference type="NCBI Taxonomy" id="992332"/>
    <lineage>
        <taxon>Eukaryota</taxon>
        <taxon>Metazoa</taxon>
        <taxon>Chordata</taxon>
        <taxon>Craniata</taxon>
        <taxon>Vertebrata</taxon>
        <taxon>Euteleostomi</taxon>
        <taxon>Actinopterygii</taxon>
        <taxon>Neopterygii</taxon>
        <taxon>Teleostei</taxon>
        <taxon>Ostariophysi</taxon>
        <taxon>Cypriniformes</taxon>
        <taxon>Nemacheilidae</taxon>
        <taxon>Triplophysa</taxon>
    </lineage>
</organism>
<feature type="compositionally biased region" description="Polar residues" evidence="3">
    <location>
        <begin position="768"/>
        <end position="777"/>
    </location>
</feature>
<dbReference type="InterPro" id="IPR035992">
    <property type="entry name" value="Ricin_B-like_lectins"/>
</dbReference>
<feature type="compositionally biased region" description="Polar residues" evidence="3">
    <location>
        <begin position="1570"/>
        <end position="1590"/>
    </location>
</feature>
<dbReference type="SMART" id="SM00247">
    <property type="entry name" value="XTALbg"/>
    <property type="match status" value="6"/>
</dbReference>
<feature type="compositionally biased region" description="Basic and acidic residues" evidence="3">
    <location>
        <begin position="1303"/>
        <end position="1316"/>
    </location>
</feature>
<feature type="domain" description="Beta/gamma crystallin 'Greek key'" evidence="4">
    <location>
        <begin position="2382"/>
        <end position="2442"/>
    </location>
</feature>
<evidence type="ECO:0000256" key="2">
    <source>
        <dbReference type="ARBA" id="ARBA00022737"/>
    </source>
</evidence>
<name>A0A9W7TWK1_TRIRA</name>
<feature type="region of interest" description="Disordered" evidence="3">
    <location>
        <begin position="2061"/>
        <end position="2090"/>
    </location>
</feature>
<comment type="similarity">
    <text evidence="1">Belongs to the beta/gamma-crystallin family.</text>
</comment>
<dbReference type="Gene3D" id="2.60.20.10">
    <property type="entry name" value="Crystallins"/>
    <property type="match status" value="6"/>
</dbReference>
<evidence type="ECO:0000313" key="5">
    <source>
        <dbReference type="EMBL" id="KAI7804449.1"/>
    </source>
</evidence>
<feature type="compositionally biased region" description="Low complexity" evidence="3">
    <location>
        <begin position="629"/>
        <end position="640"/>
    </location>
</feature>
<feature type="compositionally biased region" description="Basic and acidic residues" evidence="3">
    <location>
        <begin position="892"/>
        <end position="909"/>
    </location>
</feature>
<feature type="compositionally biased region" description="Basic and acidic residues" evidence="3">
    <location>
        <begin position="574"/>
        <end position="596"/>
    </location>
</feature>
<gene>
    <name evidence="5" type="ORF">IRJ41_010475</name>
</gene>
<feature type="domain" description="Beta/gamma crystallin 'Greek key'" evidence="4">
    <location>
        <begin position="2443"/>
        <end position="2485"/>
    </location>
</feature>
<dbReference type="PROSITE" id="PS50231">
    <property type="entry name" value="RICIN_B_LECTIN"/>
    <property type="match status" value="1"/>
</dbReference>
<feature type="region of interest" description="Disordered" evidence="3">
    <location>
        <begin position="566"/>
        <end position="712"/>
    </location>
</feature>
<dbReference type="InterPro" id="IPR001064">
    <property type="entry name" value="Beta/gamma_crystallin"/>
</dbReference>
<feature type="domain" description="Beta/gamma crystallin 'Greek key'" evidence="4">
    <location>
        <begin position="2328"/>
        <end position="2370"/>
    </location>
</feature>
<feature type="compositionally biased region" description="Polar residues" evidence="3">
    <location>
        <begin position="1322"/>
        <end position="1351"/>
    </location>
</feature>
<feature type="region of interest" description="Disordered" evidence="3">
    <location>
        <begin position="1706"/>
        <end position="1800"/>
    </location>
</feature>
<feature type="compositionally biased region" description="Polar residues" evidence="3">
    <location>
        <begin position="382"/>
        <end position="398"/>
    </location>
</feature>
<feature type="compositionally biased region" description="Polar residues" evidence="3">
    <location>
        <begin position="1721"/>
        <end position="1745"/>
    </location>
</feature>
<evidence type="ECO:0000256" key="3">
    <source>
        <dbReference type="SAM" id="MobiDB-lite"/>
    </source>
</evidence>
<feature type="compositionally biased region" description="Low complexity" evidence="3">
    <location>
        <begin position="350"/>
        <end position="359"/>
    </location>
</feature>
<feature type="compositionally biased region" description="Polar residues" evidence="3">
    <location>
        <begin position="2071"/>
        <end position="2087"/>
    </location>
</feature>
<keyword evidence="2" id="KW-0677">Repeat</keyword>
<dbReference type="PROSITE" id="PS50915">
    <property type="entry name" value="CRYSTALLIN_BETA_GAMMA"/>
    <property type="match status" value="8"/>
</dbReference>